<dbReference type="FunFam" id="3.30.565.10:FF:000010">
    <property type="entry name" value="Sensor histidine kinase RcsC"/>
    <property type="match status" value="1"/>
</dbReference>
<dbReference type="InterPro" id="IPR000014">
    <property type="entry name" value="PAS"/>
</dbReference>
<evidence type="ECO:0000256" key="9">
    <source>
        <dbReference type="ARBA" id="ARBA00022741"/>
    </source>
</evidence>
<dbReference type="SMART" id="SM00091">
    <property type="entry name" value="PAS"/>
    <property type="match status" value="4"/>
</dbReference>
<evidence type="ECO:0000259" key="18">
    <source>
        <dbReference type="PROSITE" id="PS50046"/>
    </source>
</evidence>
<dbReference type="InterPro" id="IPR029016">
    <property type="entry name" value="GAF-like_dom_sf"/>
</dbReference>
<dbReference type="SUPFAM" id="SSF55785">
    <property type="entry name" value="PYP-like sensor domain (PAS domain)"/>
    <property type="match status" value="5"/>
</dbReference>
<reference evidence="23 24" key="2">
    <citation type="submission" date="2018-06" db="EMBL/GenBank/DDBJ databases">
        <title>Metagenomic assembly of (sub)arctic Cyanobacteria and their associated microbiome from non-axenic cultures.</title>
        <authorList>
            <person name="Baurain D."/>
        </authorList>
    </citation>
    <scope>NUCLEOTIDE SEQUENCE [LARGE SCALE GENOMIC DNA]</scope>
    <source>
        <strain evidence="23">ULC066bin1</strain>
    </source>
</reference>
<accession>A0A2W4W6S1</accession>
<evidence type="ECO:0000256" key="17">
    <source>
        <dbReference type="SAM" id="Coils"/>
    </source>
</evidence>
<evidence type="ECO:0000256" key="11">
    <source>
        <dbReference type="ARBA" id="ARBA00022840"/>
    </source>
</evidence>
<dbReference type="InterPro" id="IPR005467">
    <property type="entry name" value="His_kinase_dom"/>
</dbReference>
<comment type="similarity">
    <text evidence="3">In the N-terminal section; belongs to the phytochrome family.</text>
</comment>
<dbReference type="InterPro" id="IPR003018">
    <property type="entry name" value="GAF"/>
</dbReference>
<feature type="domain" description="PAC" evidence="22">
    <location>
        <begin position="1097"/>
        <end position="1153"/>
    </location>
</feature>
<protein>
    <recommendedName>
        <fullName evidence="15">Circadian input-output histidine kinase CikA</fullName>
        <ecNumber evidence="4">2.7.13.3</ecNumber>
    </recommendedName>
</protein>
<dbReference type="PROSITE" id="PS50110">
    <property type="entry name" value="RESPONSE_REGULATORY"/>
    <property type="match status" value="2"/>
</dbReference>
<dbReference type="Gene3D" id="3.30.450.40">
    <property type="match status" value="3"/>
</dbReference>
<dbReference type="Proteomes" id="UP000249467">
    <property type="component" value="Unassembled WGS sequence"/>
</dbReference>
<gene>
    <name evidence="23" type="ORF">DCF19_15135</name>
</gene>
<evidence type="ECO:0000256" key="1">
    <source>
        <dbReference type="ARBA" id="ARBA00000085"/>
    </source>
</evidence>
<comment type="caution">
    <text evidence="23">The sequence shown here is derived from an EMBL/GenBank/DDBJ whole genome shotgun (WGS) entry which is preliminary data.</text>
</comment>
<evidence type="ECO:0000259" key="20">
    <source>
        <dbReference type="PROSITE" id="PS50110"/>
    </source>
</evidence>
<dbReference type="CDD" id="cd16922">
    <property type="entry name" value="HATPase_EvgS-ArcB-TorS-like"/>
    <property type="match status" value="1"/>
</dbReference>
<dbReference type="EC" id="2.7.13.3" evidence="4"/>
<dbReference type="PROSITE" id="PS50046">
    <property type="entry name" value="PHYTOCHROME_2"/>
    <property type="match status" value="2"/>
</dbReference>
<evidence type="ECO:0000256" key="6">
    <source>
        <dbReference type="ARBA" id="ARBA00022553"/>
    </source>
</evidence>
<keyword evidence="7" id="KW-0808">Transferase</keyword>
<keyword evidence="12" id="KW-1133">Transmembrane helix</keyword>
<comment type="catalytic activity">
    <reaction evidence="1">
        <text>ATP + protein L-histidine = ADP + protein N-phospho-L-histidine.</text>
        <dbReference type="EC" id="2.7.13.3"/>
    </reaction>
</comment>
<dbReference type="InterPro" id="IPR016132">
    <property type="entry name" value="Phyto_chromo_attachment"/>
</dbReference>
<keyword evidence="9" id="KW-0547">Nucleotide-binding</keyword>
<dbReference type="InterPro" id="IPR036097">
    <property type="entry name" value="HisK_dim/P_sf"/>
</dbReference>
<keyword evidence="11" id="KW-0067">ATP-binding</keyword>
<evidence type="ECO:0000259" key="21">
    <source>
        <dbReference type="PROSITE" id="PS50112"/>
    </source>
</evidence>
<dbReference type="Gene3D" id="3.40.50.2300">
    <property type="match status" value="2"/>
</dbReference>
<dbReference type="SMART" id="SM00448">
    <property type="entry name" value="REC"/>
    <property type="match status" value="2"/>
</dbReference>
<dbReference type="InterPro" id="IPR003661">
    <property type="entry name" value="HisK_dim/P_dom"/>
</dbReference>
<dbReference type="CDD" id="cd00082">
    <property type="entry name" value="HisKA"/>
    <property type="match status" value="1"/>
</dbReference>
<dbReference type="InterPro" id="IPR011006">
    <property type="entry name" value="CheY-like_superfamily"/>
</dbReference>
<dbReference type="GO" id="GO:0005886">
    <property type="term" value="C:plasma membrane"/>
    <property type="evidence" value="ECO:0007669"/>
    <property type="project" value="UniProtKB-SubCell"/>
</dbReference>
<evidence type="ECO:0000256" key="10">
    <source>
        <dbReference type="ARBA" id="ARBA00022777"/>
    </source>
</evidence>
<dbReference type="Pfam" id="PF00512">
    <property type="entry name" value="HisKA"/>
    <property type="match status" value="1"/>
</dbReference>
<evidence type="ECO:0000256" key="15">
    <source>
        <dbReference type="ARBA" id="ARBA00074306"/>
    </source>
</evidence>
<evidence type="ECO:0000256" key="16">
    <source>
        <dbReference type="PROSITE-ProRule" id="PRU00169"/>
    </source>
</evidence>
<keyword evidence="17" id="KW-0175">Coiled coil</keyword>
<dbReference type="InterPro" id="IPR035965">
    <property type="entry name" value="PAS-like_dom_sf"/>
</dbReference>
<feature type="domain" description="PAC" evidence="22">
    <location>
        <begin position="977"/>
        <end position="1027"/>
    </location>
</feature>
<dbReference type="InterPro" id="IPR001789">
    <property type="entry name" value="Sig_transdc_resp-reg_receiver"/>
</dbReference>
<dbReference type="PROSITE" id="PS50109">
    <property type="entry name" value="HIS_KIN"/>
    <property type="match status" value="1"/>
</dbReference>
<dbReference type="Pfam" id="PF08448">
    <property type="entry name" value="PAS_4"/>
    <property type="match status" value="1"/>
</dbReference>
<organism evidence="23 24">
    <name type="scientific">Pseudanabaena frigida</name>
    <dbReference type="NCBI Taxonomy" id="945775"/>
    <lineage>
        <taxon>Bacteria</taxon>
        <taxon>Bacillati</taxon>
        <taxon>Cyanobacteriota</taxon>
        <taxon>Cyanophyceae</taxon>
        <taxon>Pseudanabaenales</taxon>
        <taxon>Pseudanabaenaceae</taxon>
        <taxon>Pseudanabaena</taxon>
    </lineage>
</organism>
<dbReference type="SUPFAM" id="SSF52172">
    <property type="entry name" value="CheY-like"/>
    <property type="match status" value="2"/>
</dbReference>
<dbReference type="GO" id="GO:0000155">
    <property type="term" value="F:phosphorelay sensor kinase activity"/>
    <property type="evidence" value="ECO:0007669"/>
    <property type="project" value="InterPro"/>
</dbReference>
<dbReference type="Pfam" id="PF08447">
    <property type="entry name" value="PAS_3"/>
    <property type="match status" value="2"/>
</dbReference>
<reference evidence="23 24" key="1">
    <citation type="submission" date="2018-04" db="EMBL/GenBank/DDBJ databases">
        <authorList>
            <person name="Go L.Y."/>
            <person name="Mitchell J.A."/>
        </authorList>
    </citation>
    <scope>NUCLEOTIDE SEQUENCE [LARGE SCALE GENOMIC DNA]</scope>
    <source>
        <strain evidence="23">ULC066bin1</strain>
    </source>
</reference>
<dbReference type="GO" id="GO:0005524">
    <property type="term" value="F:ATP binding"/>
    <property type="evidence" value="ECO:0007669"/>
    <property type="project" value="UniProtKB-KW"/>
</dbReference>
<dbReference type="SMART" id="SM00086">
    <property type="entry name" value="PAC"/>
    <property type="match status" value="5"/>
</dbReference>
<dbReference type="CDD" id="cd00156">
    <property type="entry name" value="REC"/>
    <property type="match status" value="1"/>
</dbReference>
<feature type="domain" description="Response regulatory" evidence="20">
    <location>
        <begin position="6"/>
        <end position="133"/>
    </location>
</feature>
<dbReference type="FunFam" id="1.10.287.130:FF:000003">
    <property type="entry name" value="Histidine kinase"/>
    <property type="match status" value="1"/>
</dbReference>
<evidence type="ECO:0000256" key="14">
    <source>
        <dbReference type="ARBA" id="ARBA00023136"/>
    </source>
</evidence>
<feature type="domain" description="PAC" evidence="22">
    <location>
        <begin position="553"/>
        <end position="604"/>
    </location>
</feature>
<dbReference type="PRINTS" id="PR00344">
    <property type="entry name" value="BCTRLSENSOR"/>
</dbReference>
<feature type="domain" description="PAS" evidence="21">
    <location>
        <begin position="1028"/>
        <end position="1099"/>
    </location>
</feature>
<dbReference type="InterPro" id="IPR003594">
    <property type="entry name" value="HATPase_dom"/>
</dbReference>
<evidence type="ECO:0000313" key="24">
    <source>
        <dbReference type="Proteomes" id="UP000249467"/>
    </source>
</evidence>
<dbReference type="InterPro" id="IPR013655">
    <property type="entry name" value="PAS_fold_3"/>
</dbReference>
<feature type="coiled-coil region" evidence="17">
    <location>
        <begin position="1323"/>
        <end position="1350"/>
    </location>
</feature>
<dbReference type="Gene3D" id="3.30.565.10">
    <property type="entry name" value="Histidine kinase-like ATPase, C-terminal domain"/>
    <property type="match status" value="1"/>
</dbReference>
<keyword evidence="10" id="KW-0418">Kinase</keyword>
<dbReference type="InterPro" id="IPR004358">
    <property type="entry name" value="Sig_transdc_His_kin-like_C"/>
</dbReference>
<evidence type="ECO:0000313" key="23">
    <source>
        <dbReference type="EMBL" id="PZO39057.1"/>
    </source>
</evidence>
<evidence type="ECO:0000256" key="2">
    <source>
        <dbReference type="ARBA" id="ARBA00004651"/>
    </source>
</evidence>
<feature type="domain" description="Phytochrome chromophore attachment site" evidence="18">
    <location>
        <begin position="165"/>
        <end position="318"/>
    </location>
</feature>
<evidence type="ECO:0000256" key="5">
    <source>
        <dbReference type="ARBA" id="ARBA00022475"/>
    </source>
</evidence>
<comment type="subcellular location">
    <subcellularLocation>
        <location evidence="2">Cell membrane</location>
        <topology evidence="2">Multi-pass membrane protein</topology>
    </subcellularLocation>
</comment>
<evidence type="ECO:0000256" key="7">
    <source>
        <dbReference type="ARBA" id="ARBA00022679"/>
    </source>
</evidence>
<feature type="modified residue" description="4-aspartylphosphate" evidence="16">
    <location>
        <position position="58"/>
    </location>
</feature>
<feature type="domain" description="PAC" evidence="22">
    <location>
        <begin position="852"/>
        <end position="904"/>
    </location>
</feature>
<dbReference type="CDD" id="cd00130">
    <property type="entry name" value="PAS"/>
    <property type="match status" value="4"/>
</dbReference>
<dbReference type="Pfam" id="PF02518">
    <property type="entry name" value="HATPase_c"/>
    <property type="match status" value="1"/>
</dbReference>
<dbReference type="SMART" id="SM00388">
    <property type="entry name" value="HisKA"/>
    <property type="match status" value="1"/>
</dbReference>
<keyword evidence="6 16" id="KW-0597">Phosphoprotein</keyword>
<keyword evidence="13" id="KW-0902">Two-component regulatory system</keyword>
<evidence type="ECO:0000256" key="8">
    <source>
        <dbReference type="ARBA" id="ARBA00022692"/>
    </source>
</evidence>
<dbReference type="Gene3D" id="2.10.70.100">
    <property type="match status" value="1"/>
</dbReference>
<feature type="modified residue" description="4-aspartylphosphate" evidence="16">
    <location>
        <position position="1673"/>
    </location>
</feature>
<dbReference type="SUPFAM" id="SSF55874">
    <property type="entry name" value="ATPase domain of HSP90 chaperone/DNA topoisomerase II/histidine kinase"/>
    <property type="match status" value="1"/>
</dbReference>
<dbReference type="CDD" id="cd17546">
    <property type="entry name" value="REC_hyHK_CKI1_RcsC-like"/>
    <property type="match status" value="1"/>
</dbReference>
<dbReference type="PROSITE" id="PS50112">
    <property type="entry name" value="PAS"/>
    <property type="match status" value="2"/>
</dbReference>
<dbReference type="Pfam" id="PF13426">
    <property type="entry name" value="PAS_9"/>
    <property type="match status" value="1"/>
</dbReference>
<dbReference type="InterPro" id="IPR036890">
    <property type="entry name" value="HATPase_C_sf"/>
</dbReference>
<evidence type="ECO:0000256" key="4">
    <source>
        <dbReference type="ARBA" id="ARBA00012438"/>
    </source>
</evidence>
<dbReference type="SUPFAM" id="SSF47384">
    <property type="entry name" value="Homodimeric domain of signal transducing histidine kinase"/>
    <property type="match status" value="1"/>
</dbReference>
<dbReference type="Gene3D" id="3.30.450.20">
    <property type="entry name" value="PAS domain"/>
    <property type="match status" value="5"/>
</dbReference>
<dbReference type="NCBIfam" id="TIGR00229">
    <property type="entry name" value="sensory_box"/>
    <property type="match status" value="4"/>
</dbReference>
<evidence type="ECO:0000256" key="3">
    <source>
        <dbReference type="ARBA" id="ARBA00006402"/>
    </source>
</evidence>
<evidence type="ECO:0000259" key="19">
    <source>
        <dbReference type="PROSITE" id="PS50109"/>
    </source>
</evidence>
<evidence type="ECO:0000259" key="22">
    <source>
        <dbReference type="PROSITE" id="PS50113"/>
    </source>
</evidence>
<dbReference type="SMART" id="SM00065">
    <property type="entry name" value="GAF"/>
    <property type="match status" value="3"/>
</dbReference>
<dbReference type="PANTHER" id="PTHR45339:SF1">
    <property type="entry name" value="HYBRID SIGNAL TRANSDUCTION HISTIDINE KINASE J"/>
    <property type="match status" value="1"/>
</dbReference>
<dbReference type="SMART" id="SM00387">
    <property type="entry name" value="HATPase_c"/>
    <property type="match status" value="1"/>
</dbReference>
<keyword evidence="14" id="KW-0472">Membrane</keyword>
<feature type="domain" description="Histidine kinase" evidence="19">
    <location>
        <begin position="1357"/>
        <end position="1563"/>
    </location>
</feature>
<dbReference type="EMBL" id="QBML01000020">
    <property type="protein sequence ID" value="PZO39057.1"/>
    <property type="molecule type" value="Genomic_DNA"/>
</dbReference>
<dbReference type="InterPro" id="IPR000700">
    <property type="entry name" value="PAS-assoc_C"/>
</dbReference>
<dbReference type="PROSITE" id="PS50113">
    <property type="entry name" value="PAC"/>
    <property type="match status" value="4"/>
</dbReference>
<sequence length="1758" mass="199950">MPKAKTILIVDDCESDRVIYHRYLQHDPVNSYSILEAQTIQQAIQLWRLQKPDVTLVDFNLTDGNGLEFLESIRAIVQENSSREIIDLKLPVIMLTGHGDERIAVNAMKLGASDYLIKNDITEFTLCQSIHSVLDRITLNQKLKRLQRRELLVSQIALNIRQFLNLEDICQAIVQEIRKFIKADRTVIYKFNEDMGRRIISEALASPWQSCSNAVSEENCLSPSSLEIEEYKEGKIRITSDIYNANFSECHVQMLESFQVKANVVVPILLSRPLNNDPSQSSQHSSQFLWGLLIVHQCSAPRIWEDEEIQLLQQLSVQLAIAIQQAEIHQNLQLLNSSLERQVQERTAELQASEFKMRSILNSMPDIINFITADGIYIESILNNVAYDIVPSHINRIGKHLIEILPAEIAIPQFEAVQQAIATGEMQTLEQSFRINDYLKYEEVRVVPVREDAVIVVVRDVSDRKHAEENLRASEARLQKIAKSSPGIIQIFVLRCDGSACFEYLSSAFEEINELTVEEVMNNPQLCFDQIHINDIANLWEALGYSIETLSTFRHEWRIVTPSGKIKWLKANLRPERRENGDFALYGVVSDISNRKHAEEELQIQYQRSQLIAEVTLEIRQSLNIEEILQMAVAGVKRILQADRVLALQLNDDGSSDVLSEAINAPFQSLIGMHIEMPSFYDEYKRQFLLGNCIKVDNVDIDSINQEHTDFLRQLGIKSHVTIPIVQTGNPWGLLIVDQCDRYRQWNDFEIDLMQQIANQVAIALTQSQLIAALQKSEEKRRLATDLSQIGCWELDVKTGKANWSENHFKLMGLDICDSESSYLTWHDRVHPDDLEWVENTFNDALENHTLLEIEYRIVYPQGDIHWVVTKGRGIYDSAGNALRMVGVMFDISDRKQIEIALEQEVIRNKMLLNNSFDGIFILDSEGNIIETNPSLVTILGYTIEEITNLSIYDIDVKWTREELAQGIREFKSGKRAMFETRYLRKDGSIRNVEISANSFGQGDDVIQFCICRDITQRKLAEEKLRKQEQEVRTLIENAPDIICRFDRDLRYTYINPVIESIIGLSPENFIGKSNRDLEFPNNFVDFSNQSVERVFTSGEMNIVEFKYAGSDATKYFQSRLMPEFDANGVVVSVIAISRDFTEQKLAEQELRLRVQREQMLNQFIQTIRSSLDLQIIFNAATQAIVNLLDLKQSGIVQYLAERKVWKHIAVFRNPIDVVEPFEIILEIPDHGNPFAERLKRMEIIQVNDTDKIEDEINKEIAKRKSGAWLLVPIIVNEKVWGSFSLVKSHKVVLWEDDEIELTQTIANQLAIAIQQATLYQQLQLELAERKQTEVELAQAKELAEAANKAKSAFLANMSHEIRTPMNGVLGMAQLLANTPLNDEQKDFVSTILDSGDLLITVINDILDFSKIESGNLHLETKDFNFTDTLISACNLLSKEASDKNISLQYQVNCNIASKTIGDSSRLRQIFINLIGNAIKFTERGFVSITVDGEFITANTYKFRCAIADTGVGIDCDRINNLFKPFAQADASINRKFGGTGLGLAICKRLVELMDGTVWVESRGVVAGNPPPDWFVRAAHHNIQGSTFYFTVALPLASQNQLNEKHDSLSVMDFEISPERLPIKILVVEDNILNQKIARLMLQRLGYEADVVENGHEFLVAMSDQQYDLVFMDVQMPVIDGLTATKTIRENLISSTKPWIVALTADALPADHQDCIDAGMNDYISKPFTLKEIERAISDYSNAVSIVTSLDASQNPKK</sequence>
<dbReference type="Pfam" id="PF00072">
    <property type="entry name" value="Response_reg"/>
    <property type="match status" value="2"/>
</dbReference>
<evidence type="ECO:0000256" key="13">
    <source>
        <dbReference type="ARBA" id="ARBA00023012"/>
    </source>
</evidence>
<dbReference type="Pfam" id="PF01590">
    <property type="entry name" value="GAF"/>
    <property type="match status" value="3"/>
</dbReference>
<dbReference type="InterPro" id="IPR001610">
    <property type="entry name" value="PAC"/>
</dbReference>
<feature type="domain" description="PAS" evidence="21">
    <location>
        <begin position="910"/>
        <end position="955"/>
    </location>
</feature>
<feature type="domain" description="Phytochrome chromophore attachment site" evidence="18">
    <location>
        <begin position="624"/>
        <end position="760"/>
    </location>
</feature>
<name>A0A2W4W6S1_9CYAN</name>
<keyword evidence="5" id="KW-1003">Cell membrane</keyword>
<keyword evidence="8" id="KW-0812">Transmembrane</keyword>
<dbReference type="Gene3D" id="1.10.287.130">
    <property type="match status" value="1"/>
</dbReference>
<dbReference type="PANTHER" id="PTHR45339">
    <property type="entry name" value="HYBRID SIGNAL TRANSDUCTION HISTIDINE KINASE J"/>
    <property type="match status" value="1"/>
</dbReference>
<dbReference type="SUPFAM" id="SSF55781">
    <property type="entry name" value="GAF domain-like"/>
    <property type="match status" value="3"/>
</dbReference>
<feature type="domain" description="Response regulatory" evidence="20">
    <location>
        <begin position="1624"/>
        <end position="1741"/>
    </location>
</feature>
<proteinExistence type="inferred from homology"/>
<evidence type="ECO:0000256" key="12">
    <source>
        <dbReference type="ARBA" id="ARBA00022989"/>
    </source>
</evidence>
<dbReference type="InterPro" id="IPR013656">
    <property type="entry name" value="PAS_4"/>
</dbReference>